<name>A0A848FJP4_9BURK</name>
<evidence type="ECO:0000313" key="4">
    <source>
        <dbReference type="EMBL" id="NML18463.1"/>
    </source>
</evidence>
<dbReference type="PANTHER" id="PTHR43019:SF23">
    <property type="entry name" value="PROTEASE DO-LIKE 5, CHLOROPLASTIC"/>
    <property type="match status" value="1"/>
</dbReference>
<reference evidence="4 5" key="1">
    <citation type="submission" date="2020-04" db="EMBL/GenBank/DDBJ databases">
        <title>Azohydromonas sp. isolated from soil.</title>
        <authorList>
            <person name="Dahal R.H."/>
        </authorList>
    </citation>
    <scope>NUCLEOTIDE SEQUENCE [LARGE SCALE GENOMIC DNA]</scope>
    <source>
        <strain evidence="4 5">G-1-1-14</strain>
    </source>
</reference>
<dbReference type="Proteomes" id="UP000574067">
    <property type="component" value="Unassembled WGS sequence"/>
</dbReference>
<dbReference type="Gene3D" id="2.40.10.120">
    <property type="match status" value="1"/>
</dbReference>
<keyword evidence="2" id="KW-0812">Transmembrane</keyword>
<evidence type="ECO:0000313" key="5">
    <source>
        <dbReference type="Proteomes" id="UP000574067"/>
    </source>
</evidence>
<dbReference type="Pfam" id="PF20703">
    <property type="entry name" value="nSTAND1"/>
    <property type="match status" value="1"/>
</dbReference>
<evidence type="ECO:0000256" key="1">
    <source>
        <dbReference type="SAM" id="Coils"/>
    </source>
</evidence>
<comment type="caution">
    <text evidence="4">The sequence shown here is derived from an EMBL/GenBank/DDBJ whole genome shotgun (WGS) entry which is preliminary data.</text>
</comment>
<organism evidence="4 5">
    <name type="scientific">Azohydromonas caseinilytica</name>
    <dbReference type="NCBI Taxonomy" id="2728836"/>
    <lineage>
        <taxon>Bacteria</taxon>
        <taxon>Pseudomonadati</taxon>
        <taxon>Pseudomonadota</taxon>
        <taxon>Betaproteobacteria</taxon>
        <taxon>Burkholderiales</taxon>
        <taxon>Sphaerotilaceae</taxon>
        <taxon>Azohydromonas</taxon>
    </lineage>
</organism>
<feature type="transmembrane region" description="Helical" evidence="2">
    <location>
        <begin position="444"/>
        <end position="465"/>
    </location>
</feature>
<protein>
    <submittedName>
        <fullName evidence="4">Trypsin-like peptidase domain-containing protein</fullName>
    </submittedName>
</protein>
<keyword evidence="2" id="KW-1133">Transmembrane helix</keyword>
<dbReference type="EMBL" id="JABBFW010000032">
    <property type="protein sequence ID" value="NML18463.1"/>
    <property type="molecule type" value="Genomic_DNA"/>
</dbReference>
<proteinExistence type="predicted"/>
<dbReference type="Pfam" id="PF13365">
    <property type="entry name" value="Trypsin_2"/>
    <property type="match status" value="1"/>
</dbReference>
<accession>A0A848FJP4</accession>
<evidence type="ECO:0000259" key="3">
    <source>
        <dbReference type="Pfam" id="PF20703"/>
    </source>
</evidence>
<dbReference type="PANTHER" id="PTHR43019">
    <property type="entry name" value="SERINE ENDOPROTEASE DEGS"/>
    <property type="match status" value="1"/>
</dbReference>
<dbReference type="RefSeq" id="WP_169163358.1">
    <property type="nucleotide sequence ID" value="NZ_JABBFW010000032.1"/>
</dbReference>
<dbReference type="InterPro" id="IPR049052">
    <property type="entry name" value="nSTAND1"/>
</dbReference>
<dbReference type="Gene3D" id="3.40.50.300">
    <property type="entry name" value="P-loop containing nucleotide triphosphate hydrolases"/>
    <property type="match status" value="1"/>
</dbReference>
<keyword evidence="5" id="KW-1185">Reference proteome</keyword>
<feature type="coiled-coil region" evidence="1">
    <location>
        <begin position="466"/>
        <end position="507"/>
    </location>
</feature>
<feature type="domain" description="Novel STAND NTPase 1" evidence="3">
    <location>
        <begin position="18"/>
        <end position="258"/>
    </location>
</feature>
<dbReference type="InterPro" id="IPR027417">
    <property type="entry name" value="P-loop_NTPase"/>
</dbReference>
<dbReference type="AlphaFoldDB" id="A0A848FJP4"/>
<evidence type="ECO:0000256" key="2">
    <source>
        <dbReference type="SAM" id="Phobius"/>
    </source>
</evidence>
<keyword evidence="2" id="KW-0472">Membrane</keyword>
<keyword evidence="1" id="KW-0175">Coiled coil</keyword>
<dbReference type="InterPro" id="IPR009003">
    <property type="entry name" value="Peptidase_S1_PA"/>
</dbReference>
<gene>
    <name evidence="4" type="ORF">HHL10_26180</name>
</gene>
<dbReference type="SUPFAM" id="SSF52540">
    <property type="entry name" value="P-loop containing nucleoside triphosphate hydrolases"/>
    <property type="match status" value="1"/>
</dbReference>
<sequence>MSSVVEAQAHGDIDAQNPWPGLNAFDEKAARFFNGRNAESAELARLVSQAPLTVLYGKSGLGKTSLLQAGLFPRLRAQGCFPVYVRLAVHAREGELIEQIAAALFRETRQHDIDVTPRGLKVSLWERLHQRRFALWSPTNQPLVPLFVIDQFEEVFTLGAANAPRIKQLRIDLADLVENRIPAATVRAIEADPALQADLDLRHQRYRVLLSFREDFLPQVEAWRRDMPSLMRNGLWLTAMTAEQAFEAVFATGSAARLVDENTAREIVKFVGRIQTADAQAHFQVPDPATMNPLEPALARHEIEPALLSLVCAELNKRRLQATPPRAAIDTHLLQGTGASIIADFYRRQVAAMPEATQRFIEEELLTEGGYRNSFPVDEALKHGALSQELLQRLVDGRVLRIEHQLGTARVELTHDRLTDVVRLEREQRRQRDRRARQSRTMRWTVAGGAAAAALLLFAAFTLVARNASESQRRRVEALLVQVQQERDEANRLRQLAESRQNEVEQAQRWAQRQQLVVGKLLEPVRPAVLRVEAQGIATGFFVTAGGLAVTVAHVIGNAPESSLRVVDAQNRPFPVRLVRVDRERDLALLQVQGAAPHPCLHLSDRPPRAGAAVAVLSIEGQQRWSTATGSVTAVDVSLGKLAGIPPSQDLIEVDLNASPGFSGAPVVEASSQRVIGIGAYGMGGSASRHFLIPASRVQATFGRELGGGCGGP</sequence>
<dbReference type="SUPFAM" id="SSF50494">
    <property type="entry name" value="Trypsin-like serine proteases"/>
    <property type="match status" value="1"/>
</dbReference>